<feature type="transmembrane region" description="Helical" evidence="7">
    <location>
        <begin position="426"/>
        <end position="444"/>
    </location>
</feature>
<accession>A0A367YQ80</accession>
<dbReference type="PANTHER" id="PTHR43124">
    <property type="entry name" value="PURINE EFFLUX PUMP PBUE"/>
    <property type="match status" value="1"/>
</dbReference>
<dbReference type="AlphaFoldDB" id="A0A367YQ80"/>
<keyword evidence="5 7" id="KW-0472">Membrane</keyword>
<feature type="transmembrane region" description="Helical" evidence="7">
    <location>
        <begin position="335"/>
        <end position="354"/>
    </location>
</feature>
<comment type="caution">
    <text evidence="9">The sequence shown here is derived from an EMBL/GenBank/DDBJ whole genome shotgun (WGS) entry which is preliminary data.</text>
</comment>
<keyword evidence="10" id="KW-1185">Reference proteome</keyword>
<proteinExistence type="predicted"/>
<feature type="region of interest" description="Disordered" evidence="6">
    <location>
        <begin position="1"/>
        <end position="44"/>
    </location>
</feature>
<comment type="subcellular location">
    <subcellularLocation>
        <location evidence="1">Cell membrane</location>
        <topology evidence="1">Multi-pass membrane protein</topology>
    </subcellularLocation>
</comment>
<evidence type="ECO:0000256" key="7">
    <source>
        <dbReference type="SAM" id="Phobius"/>
    </source>
</evidence>
<evidence type="ECO:0000256" key="1">
    <source>
        <dbReference type="ARBA" id="ARBA00004651"/>
    </source>
</evidence>
<reference evidence="9 10" key="1">
    <citation type="submission" date="2018-07" db="EMBL/GenBank/DDBJ databases">
        <title>Desertimonas flava gen. nov. sp. nov.</title>
        <authorList>
            <person name="Liu S."/>
        </authorList>
    </citation>
    <scope>NUCLEOTIDE SEQUENCE [LARGE SCALE GENOMIC DNA]</scope>
    <source>
        <strain evidence="9 10">16Sb5-5</strain>
    </source>
</reference>
<dbReference type="PROSITE" id="PS50850">
    <property type="entry name" value="MFS"/>
    <property type="match status" value="1"/>
</dbReference>
<organism evidence="9 10">
    <name type="scientific">Desertihabitans brevis</name>
    <dbReference type="NCBI Taxonomy" id="2268447"/>
    <lineage>
        <taxon>Bacteria</taxon>
        <taxon>Bacillati</taxon>
        <taxon>Actinomycetota</taxon>
        <taxon>Actinomycetes</taxon>
        <taxon>Propionibacteriales</taxon>
        <taxon>Propionibacteriaceae</taxon>
        <taxon>Desertihabitans</taxon>
    </lineage>
</organism>
<dbReference type="GO" id="GO:0022857">
    <property type="term" value="F:transmembrane transporter activity"/>
    <property type="evidence" value="ECO:0007669"/>
    <property type="project" value="InterPro"/>
</dbReference>
<evidence type="ECO:0000256" key="4">
    <source>
        <dbReference type="ARBA" id="ARBA00022989"/>
    </source>
</evidence>
<dbReference type="GO" id="GO:0005886">
    <property type="term" value="C:plasma membrane"/>
    <property type="evidence" value="ECO:0007669"/>
    <property type="project" value="UniProtKB-SubCell"/>
</dbReference>
<feature type="transmembrane region" description="Helical" evidence="7">
    <location>
        <begin position="269"/>
        <end position="295"/>
    </location>
</feature>
<name>A0A367YQ80_9ACTN</name>
<dbReference type="InterPro" id="IPR011701">
    <property type="entry name" value="MFS"/>
</dbReference>
<evidence type="ECO:0000256" key="5">
    <source>
        <dbReference type="ARBA" id="ARBA00023136"/>
    </source>
</evidence>
<protein>
    <submittedName>
        <fullName evidence="9">MFS transporter</fullName>
    </submittedName>
</protein>
<sequence>MLHDHHRRPTTAGMTAGGGGAPGRGPVAPAPATAPVDPVPLAPADDLPAAPGPPVVPLVSRRRLVGFYVVVLAAGLSLGLTAPLTAVFAVQLGASPFAASLSVASLTGVVLVLDVFGTRLLPFLEPRRSITAGMALWALGSFASAVAPSFEAMAAARLVQGLGLALYASAGPQLAIRLVGIGRVGTALGRFQAAMTLGSAVAPLTGGLLADITLAGWGASGGLRLAFAVCGGIALVCSAAALLLLPTVRPRVRPRFTLPQLPGLYRPRPLLALGMAALGQGARGALAGTVLPLVVSQGMGLGGTVLGTFLTAMYVVEVVTMAIGGAWSDRRGRRLVVLLGTASGIVGTAVLFFAEHHDSTLLLFAAALPLGLAGGSMLSLLPTVLVDLAGTPEVGLSATRLSRDLGFTLCTVGAGVAITAAEVPGAVGLVLALFVTVTLIMVVVGETRRHQRDEAVEPVLDVGGRRRR</sequence>
<dbReference type="Proteomes" id="UP000252770">
    <property type="component" value="Unassembled WGS sequence"/>
</dbReference>
<dbReference type="InterPro" id="IPR020846">
    <property type="entry name" value="MFS_dom"/>
</dbReference>
<feature type="domain" description="Major facilitator superfamily (MFS) profile" evidence="8">
    <location>
        <begin position="63"/>
        <end position="450"/>
    </location>
</feature>
<dbReference type="InterPro" id="IPR036259">
    <property type="entry name" value="MFS_trans_sf"/>
</dbReference>
<feature type="transmembrane region" description="Helical" evidence="7">
    <location>
        <begin position="225"/>
        <end position="248"/>
    </location>
</feature>
<feature type="transmembrane region" description="Helical" evidence="7">
    <location>
        <begin position="301"/>
        <end position="323"/>
    </location>
</feature>
<dbReference type="EMBL" id="QOUI01000015">
    <property type="protein sequence ID" value="RCK67994.1"/>
    <property type="molecule type" value="Genomic_DNA"/>
</dbReference>
<feature type="transmembrane region" description="Helical" evidence="7">
    <location>
        <begin position="193"/>
        <end position="219"/>
    </location>
</feature>
<feature type="transmembrane region" description="Helical" evidence="7">
    <location>
        <begin position="360"/>
        <end position="389"/>
    </location>
</feature>
<feature type="transmembrane region" description="Helical" evidence="7">
    <location>
        <begin position="97"/>
        <end position="117"/>
    </location>
</feature>
<dbReference type="SUPFAM" id="SSF103473">
    <property type="entry name" value="MFS general substrate transporter"/>
    <property type="match status" value="1"/>
</dbReference>
<evidence type="ECO:0000313" key="10">
    <source>
        <dbReference type="Proteomes" id="UP000252770"/>
    </source>
</evidence>
<evidence type="ECO:0000256" key="3">
    <source>
        <dbReference type="ARBA" id="ARBA00022692"/>
    </source>
</evidence>
<feature type="compositionally biased region" description="Low complexity" evidence="6">
    <location>
        <begin position="24"/>
        <end position="36"/>
    </location>
</feature>
<gene>
    <name evidence="9" type="ORF">DT076_18220</name>
</gene>
<evidence type="ECO:0000259" key="8">
    <source>
        <dbReference type="PROSITE" id="PS50850"/>
    </source>
</evidence>
<keyword evidence="4 7" id="KW-1133">Transmembrane helix</keyword>
<feature type="transmembrane region" description="Helical" evidence="7">
    <location>
        <begin position="129"/>
        <end position="150"/>
    </location>
</feature>
<evidence type="ECO:0000256" key="6">
    <source>
        <dbReference type="SAM" id="MobiDB-lite"/>
    </source>
</evidence>
<dbReference type="PANTHER" id="PTHR43124:SF3">
    <property type="entry name" value="CHLORAMPHENICOL EFFLUX PUMP RV0191"/>
    <property type="match status" value="1"/>
</dbReference>
<evidence type="ECO:0000256" key="2">
    <source>
        <dbReference type="ARBA" id="ARBA00022475"/>
    </source>
</evidence>
<feature type="transmembrane region" description="Helical" evidence="7">
    <location>
        <begin position="401"/>
        <end position="420"/>
    </location>
</feature>
<feature type="transmembrane region" description="Helical" evidence="7">
    <location>
        <begin position="162"/>
        <end position="181"/>
    </location>
</feature>
<dbReference type="Pfam" id="PF07690">
    <property type="entry name" value="MFS_1"/>
    <property type="match status" value="1"/>
</dbReference>
<dbReference type="Gene3D" id="1.20.1250.20">
    <property type="entry name" value="MFS general substrate transporter like domains"/>
    <property type="match status" value="2"/>
</dbReference>
<dbReference type="InterPro" id="IPR050189">
    <property type="entry name" value="MFS_Efflux_Transporters"/>
</dbReference>
<feature type="transmembrane region" description="Helical" evidence="7">
    <location>
        <begin position="67"/>
        <end position="91"/>
    </location>
</feature>
<evidence type="ECO:0000313" key="9">
    <source>
        <dbReference type="EMBL" id="RCK67994.1"/>
    </source>
</evidence>
<keyword evidence="2" id="KW-1003">Cell membrane</keyword>
<keyword evidence="3 7" id="KW-0812">Transmembrane</keyword>